<dbReference type="AlphaFoldDB" id="Q8TXW4"/>
<keyword evidence="5 6" id="KW-0100">Branched-chain amino acid biosynthesis</keyword>
<comment type="similarity">
    <text evidence="3 6">Belongs to the acetolactate synthase small subunit family.</text>
</comment>
<dbReference type="Pfam" id="PF22629">
    <property type="entry name" value="ACT_AHAS_ss"/>
    <property type="match status" value="1"/>
</dbReference>
<evidence type="ECO:0000313" key="9">
    <source>
        <dbReference type="Proteomes" id="UP000001826"/>
    </source>
</evidence>
<sequence length="167" mass="18502">MLVKGGCELSKRRVLSVLVKDRPGVMQRVSGLFRRRGFNIDSIAEGPSEREGLARMTLTVKGNEQTIEQVVKQLNKLVDVIKVSELDPERTVERQLALVKIRTKDRARAAELARAAGAEVVDVGRETITVEIVGEPQDVESLLELMKDIGNIVEIARTGIVAMERET</sequence>
<comment type="subunit">
    <text evidence="6">Dimer of large and small chains.</text>
</comment>
<comment type="pathway">
    <text evidence="1 6">Amino-acid biosynthesis; L-isoleucine biosynthesis; L-isoleucine from 2-oxobutanoate: step 1/4.</text>
</comment>
<dbReference type="PATRIC" id="fig|190192.8.peg.580"/>
<reference evidence="8 9" key="1">
    <citation type="journal article" date="2002" name="Proc. Natl. Acad. Sci. U.S.A.">
        <title>The complete genome of hyperthermophile Methanopyrus kandleri AV19 and monophyly of archaeal methanogens.</title>
        <authorList>
            <person name="Slesarev A.I."/>
            <person name="Mezhevaya K.V."/>
            <person name="Makarova K.S."/>
            <person name="Polushin N.N."/>
            <person name="Shcherbinina O.V."/>
            <person name="Shakhova V.V."/>
            <person name="Belova G.I."/>
            <person name="Aravind L."/>
            <person name="Natale D.A."/>
            <person name="Rogozin I.B."/>
            <person name="Tatusov R.L."/>
            <person name="Wolf Y.I."/>
            <person name="Stetter K.O."/>
            <person name="Malykh A.G."/>
            <person name="Koonin E.V."/>
            <person name="Kozyavkin S.A."/>
        </authorList>
    </citation>
    <scope>NUCLEOTIDE SEQUENCE [LARGE SCALE GENOMIC DNA]</scope>
    <source>
        <strain evidence="9">AV19 / DSM 6324 / JCM 9639 / NBRC 100938</strain>
    </source>
</reference>
<dbReference type="Gene3D" id="3.30.70.1150">
    <property type="entry name" value="ACT-like. Chain A, domain 2"/>
    <property type="match status" value="1"/>
</dbReference>
<dbReference type="EnsemblBacteria" id="AAM01760">
    <property type="protein sequence ID" value="AAM01760"/>
    <property type="gene ID" value="MK0545"/>
</dbReference>
<feature type="domain" description="ACT" evidence="7">
    <location>
        <begin position="14"/>
        <end position="88"/>
    </location>
</feature>
<comment type="pathway">
    <text evidence="2 6">Amino-acid biosynthesis; L-valine biosynthesis; L-valine from pyruvate: step 1/4.</text>
</comment>
<evidence type="ECO:0000256" key="1">
    <source>
        <dbReference type="ARBA" id="ARBA00004974"/>
    </source>
</evidence>
<dbReference type="GO" id="GO:0003984">
    <property type="term" value="F:acetolactate synthase activity"/>
    <property type="evidence" value="ECO:0007669"/>
    <property type="project" value="UniProtKB-UniRule"/>
</dbReference>
<organism evidence="8 9">
    <name type="scientific">Methanopyrus kandleri (strain AV19 / DSM 6324 / JCM 9639 / NBRC 100938)</name>
    <dbReference type="NCBI Taxonomy" id="190192"/>
    <lineage>
        <taxon>Archaea</taxon>
        <taxon>Methanobacteriati</taxon>
        <taxon>Methanobacteriota</taxon>
        <taxon>Methanomada group</taxon>
        <taxon>Methanopyri</taxon>
        <taxon>Methanopyrales</taxon>
        <taxon>Methanopyraceae</taxon>
        <taxon>Methanopyrus</taxon>
    </lineage>
</organism>
<evidence type="ECO:0000259" key="7">
    <source>
        <dbReference type="PROSITE" id="PS51671"/>
    </source>
</evidence>
<dbReference type="PROSITE" id="PS51671">
    <property type="entry name" value="ACT"/>
    <property type="match status" value="1"/>
</dbReference>
<dbReference type="InterPro" id="IPR002912">
    <property type="entry name" value="ACT_dom"/>
</dbReference>
<evidence type="ECO:0000256" key="6">
    <source>
        <dbReference type="RuleBase" id="RU368092"/>
    </source>
</evidence>
<dbReference type="Proteomes" id="UP000001826">
    <property type="component" value="Chromosome"/>
</dbReference>
<dbReference type="InterPro" id="IPR054480">
    <property type="entry name" value="AHAS_small-like_ACT"/>
</dbReference>
<accession>Q8TXW4</accession>
<evidence type="ECO:0000256" key="5">
    <source>
        <dbReference type="ARBA" id="ARBA00023304"/>
    </source>
</evidence>
<dbReference type="SUPFAM" id="SSF55021">
    <property type="entry name" value="ACT-like"/>
    <property type="match status" value="2"/>
</dbReference>
<dbReference type="NCBIfam" id="NF008864">
    <property type="entry name" value="PRK11895.1"/>
    <property type="match status" value="1"/>
</dbReference>
<dbReference type="GO" id="GO:0009099">
    <property type="term" value="P:L-valine biosynthetic process"/>
    <property type="evidence" value="ECO:0007669"/>
    <property type="project" value="UniProtKB-UniRule"/>
</dbReference>
<name>Q8TXW4_METKA</name>
<dbReference type="KEGG" id="mka:MK0545"/>
<dbReference type="PANTHER" id="PTHR30239:SF0">
    <property type="entry name" value="ACETOLACTATE SYNTHASE SMALL SUBUNIT 1, CHLOROPLASTIC"/>
    <property type="match status" value="1"/>
</dbReference>
<dbReference type="Gene3D" id="3.30.70.260">
    <property type="match status" value="1"/>
</dbReference>
<gene>
    <name evidence="8" type="primary">ilvH</name>
    <name evidence="8" type="ordered locus">MK0545</name>
</gene>
<evidence type="ECO:0000256" key="2">
    <source>
        <dbReference type="ARBA" id="ARBA00005025"/>
    </source>
</evidence>
<dbReference type="InterPro" id="IPR019455">
    <property type="entry name" value="Acetolactate_synth_ssu_C"/>
</dbReference>
<evidence type="ECO:0000313" key="8">
    <source>
        <dbReference type="EMBL" id="AAM01760.1"/>
    </source>
</evidence>
<dbReference type="InterPro" id="IPR045865">
    <property type="entry name" value="ACT-like_dom_sf"/>
</dbReference>
<keyword evidence="9" id="KW-1185">Reference proteome</keyword>
<dbReference type="HOGENOM" id="CLU_055003_1_3_2"/>
<dbReference type="FunFam" id="3.30.70.260:FF:000001">
    <property type="entry name" value="Acetolactate synthase, small subunit"/>
    <property type="match status" value="1"/>
</dbReference>
<dbReference type="PANTHER" id="PTHR30239">
    <property type="entry name" value="ACETOLACTATE SYNTHASE SMALL SUBUNIT"/>
    <property type="match status" value="1"/>
</dbReference>
<dbReference type="NCBIfam" id="TIGR00119">
    <property type="entry name" value="acolac_sm"/>
    <property type="match status" value="1"/>
</dbReference>
<comment type="catalytic activity">
    <reaction evidence="6">
        <text>2 pyruvate + H(+) = (2S)-2-acetolactate + CO2</text>
        <dbReference type="Rhea" id="RHEA:25249"/>
        <dbReference type="ChEBI" id="CHEBI:15361"/>
        <dbReference type="ChEBI" id="CHEBI:15378"/>
        <dbReference type="ChEBI" id="CHEBI:16526"/>
        <dbReference type="ChEBI" id="CHEBI:58476"/>
        <dbReference type="EC" id="2.2.1.6"/>
    </reaction>
</comment>
<dbReference type="STRING" id="190192.MK0545"/>
<dbReference type="InParanoid" id="Q8TXW4"/>
<keyword evidence="6" id="KW-0808">Transferase</keyword>
<dbReference type="InterPro" id="IPR004789">
    <property type="entry name" value="Acetalactate_synth_ssu"/>
</dbReference>
<dbReference type="InterPro" id="IPR027271">
    <property type="entry name" value="Acetolactate_synth/TF_NikR_C"/>
</dbReference>
<dbReference type="UniPathway" id="UPA00047">
    <property type="reaction ID" value="UER00055"/>
</dbReference>
<dbReference type="PaxDb" id="190192-MK0545"/>
<dbReference type="GO" id="GO:0005829">
    <property type="term" value="C:cytosol"/>
    <property type="evidence" value="ECO:0007669"/>
    <property type="project" value="TreeGrafter"/>
</dbReference>
<evidence type="ECO:0000256" key="4">
    <source>
        <dbReference type="ARBA" id="ARBA00022605"/>
    </source>
</evidence>
<proteinExistence type="inferred from homology"/>
<dbReference type="GO" id="GO:1990610">
    <property type="term" value="F:acetolactate synthase regulator activity"/>
    <property type="evidence" value="ECO:0007669"/>
    <property type="project" value="UniProtKB-UniRule"/>
</dbReference>
<dbReference type="EMBL" id="AE009439">
    <property type="protein sequence ID" value="AAM01760.1"/>
    <property type="molecule type" value="Genomic_DNA"/>
</dbReference>
<dbReference type="FunCoup" id="Q8TXW4">
    <property type="interactions" value="82"/>
</dbReference>
<dbReference type="GO" id="GO:0009097">
    <property type="term" value="P:isoleucine biosynthetic process"/>
    <property type="evidence" value="ECO:0007669"/>
    <property type="project" value="UniProtKB-UniRule"/>
</dbReference>
<keyword evidence="4 6" id="KW-0028">Amino-acid biosynthesis</keyword>
<dbReference type="CDD" id="cd04878">
    <property type="entry name" value="ACT_AHAS"/>
    <property type="match status" value="1"/>
</dbReference>
<protein>
    <recommendedName>
        <fullName evidence="6">Acetolactate synthase small subunit</fullName>
        <shortName evidence="6">AHAS</shortName>
        <shortName evidence="6">ALS</shortName>
        <ecNumber evidence="6">2.2.1.6</ecNumber>
    </recommendedName>
    <alternativeName>
        <fullName evidence="6">Acetohydroxy-acid synthase small subunit</fullName>
    </alternativeName>
</protein>
<dbReference type="UniPathway" id="UPA00049">
    <property type="reaction ID" value="UER00059"/>
</dbReference>
<comment type="function">
    <text evidence="6">Catalyzes the conversion of 2 pyruvate molecules into acetolactate in the first common step of the biosynthetic pathway of the branched-amino acids such as leucine, isoleucine, and valine.</text>
</comment>
<dbReference type="InterPro" id="IPR039557">
    <property type="entry name" value="AHAS_ACT"/>
</dbReference>
<dbReference type="EC" id="2.2.1.6" evidence="6"/>
<evidence type="ECO:0000256" key="3">
    <source>
        <dbReference type="ARBA" id="ARBA00006341"/>
    </source>
</evidence>
<dbReference type="Pfam" id="PF10369">
    <property type="entry name" value="ALS_ss_C"/>
    <property type="match status" value="1"/>
</dbReference>